<keyword evidence="6 9" id="KW-0378">Hydrolase</keyword>
<dbReference type="PRINTS" id="PR00723">
    <property type="entry name" value="SUBTILISIN"/>
</dbReference>
<dbReference type="Pfam" id="PF00082">
    <property type="entry name" value="Peptidase_S8"/>
    <property type="match status" value="1"/>
</dbReference>
<dbReference type="GO" id="GO:0004252">
    <property type="term" value="F:serine-type endopeptidase activity"/>
    <property type="evidence" value="ECO:0007669"/>
    <property type="project" value="UniProtKB-UniRule"/>
</dbReference>
<dbReference type="Gene3D" id="3.50.30.30">
    <property type="match status" value="1"/>
</dbReference>
<feature type="chain" id="PRO_5007843556" description="Peptidase S8/S53 domain-containing protein" evidence="10">
    <location>
        <begin position="27"/>
        <end position="896"/>
    </location>
</feature>
<dbReference type="InterPro" id="IPR023827">
    <property type="entry name" value="Peptidase_S8_Asp-AS"/>
</dbReference>
<evidence type="ECO:0000256" key="2">
    <source>
        <dbReference type="ARBA" id="ARBA00022512"/>
    </source>
</evidence>
<dbReference type="Gene3D" id="3.40.50.200">
    <property type="entry name" value="Peptidase S8/S53 domain"/>
    <property type="match status" value="1"/>
</dbReference>
<protein>
    <recommendedName>
        <fullName evidence="16">Peptidase S8/S53 domain-containing protein</fullName>
    </recommendedName>
</protein>
<evidence type="ECO:0000256" key="10">
    <source>
        <dbReference type="SAM" id="SignalP"/>
    </source>
</evidence>
<evidence type="ECO:0000256" key="3">
    <source>
        <dbReference type="ARBA" id="ARBA00022525"/>
    </source>
</evidence>
<dbReference type="SUPFAM" id="SSF52743">
    <property type="entry name" value="Subtilisin-like"/>
    <property type="match status" value="1"/>
</dbReference>
<dbReference type="InterPro" id="IPR036852">
    <property type="entry name" value="Peptidase_S8/S53_dom_sf"/>
</dbReference>
<reference evidence="14" key="1">
    <citation type="submission" date="2016-04" db="EMBL/GenBank/DDBJ databases">
        <authorList>
            <person name="Evans L.H."/>
            <person name="Alamgir A."/>
            <person name="Owens N."/>
            <person name="Weber N.D."/>
            <person name="Virtaneva K."/>
            <person name="Barbian K."/>
            <person name="Babar A."/>
            <person name="Rosenke K."/>
        </authorList>
    </citation>
    <scope>NUCLEOTIDE SEQUENCE [LARGE SCALE GENOMIC DNA]</scope>
    <source>
        <strain evidence="14">CBS 101.48</strain>
    </source>
</reference>
<evidence type="ECO:0000259" key="11">
    <source>
        <dbReference type="Pfam" id="PF00082"/>
    </source>
</evidence>
<dbReference type="GO" id="GO:0016020">
    <property type="term" value="C:membrane"/>
    <property type="evidence" value="ECO:0007669"/>
    <property type="project" value="InterPro"/>
</dbReference>
<dbReference type="OrthoDB" id="206201at2759"/>
<feature type="domain" description="PA" evidence="12">
    <location>
        <begin position="380"/>
        <end position="460"/>
    </location>
</feature>
<accession>A0A163K2L8</accession>
<dbReference type="InterPro" id="IPR046450">
    <property type="entry name" value="PA_dom_sf"/>
</dbReference>
<keyword evidence="3" id="KW-0964">Secreted</keyword>
<dbReference type="InParanoid" id="A0A163K2L8"/>
<dbReference type="InterPro" id="IPR050131">
    <property type="entry name" value="Peptidase_S8_subtilisin-like"/>
</dbReference>
<evidence type="ECO:0008006" key="16">
    <source>
        <dbReference type="Google" id="ProtNLM"/>
    </source>
</evidence>
<name>A0A163K2L8_ABSGL</name>
<comment type="similarity">
    <text evidence="1 9">Belongs to the peptidase S8 family.</text>
</comment>
<evidence type="ECO:0000256" key="5">
    <source>
        <dbReference type="ARBA" id="ARBA00022729"/>
    </source>
</evidence>
<feature type="active site" description="Charge relay system" evidence="8 9">
    <location>
        <position position="171"/>
    </location>
</feature>
<evidence type="ECO:0000259" key="12">
    <source>
        <dbReference type="Pfam" id="PF02225"/>
    </source>
</evidence>
<dbReference type="InterPro" id="IPR034187">
    <property type="entry name" value="Peptidases_S8_5"/>
</dbReference>
<keyword evidence="2" id="KW-0134">Cell wall</keyword>
<dbReference type="InterPro" id="IPR022398">
    <property type="entry name" value="Peptidase_S8_His-AS"/>
</dbReference>
<gene>
    <name evidence="14" type="primary">ABSGL_10757.1 scaffold 12033</name>
</gene>
<feature type="signal peptide" evidence="10">
    <location>
        <begin position="1"/>
        <end position="26"/>
    </location>
</feature>
<dbReference type="InterPro" id="IPR003137">
    <property type="entry name" value="PA_domain"/>
</dbReference>
<dbReference type="InterPro" id="IPR000209">
    <property type="entry name" value="Peptidase_S8/S53_dom"/>
</dbReference>
<evidence type="ECO:0000259" key="13">
    <source>
        <dbReference type="Pfam" id="PF06280"/>
    </source>
</evidence>
<dbReference type="PROSITE" id="PS00136">
    <property type="entry name" value="SUBTILASE_ASP"/>
    <property type="match status" value="1"/>
</dbReference>
<dbReference type="GO" id="GO:0005615">
    <property type="term" value="C:extracellular space"/>
    <property type="evidence" value="ECO:0007669"/>
    <property type="project" value="TreeGrafter"/>
</dbReference>
<proteinExistence type="inferred from homology"/>
<feature type="active site" description="Charge relay system" evidence="8 9">
    <location>
        <position position="533"/>
    </location>
</feature>
<dbReference type="PANTHER" id="PTHR43806:SF66">
    <property type="entry name" value="SERIN ENDOPEPTIDASE"/>
    <property type="match status" value="1"/>
</dbReference>
<evidence type="ECO:0000256" key="7">
    <source>
        <dbReference type="ARBA" id="ARBA00022825"/>
    </source>
</evidence>
<evidence type="ECO:0000256" key="4">
    <source>
        <dbReference type="ARBA" id="ARBA00022670"/>
    </source>
</evidence>
<dbReference type="InterPro" id="IPR015500">
    <property type="entry name" value="Peptidase_S8_subtilisin-rel"/>
</dbReference>
<organism evidence="14">
    <name type="scientific">Absidia glauca</name>
    <name type="common">Pin mould</name>
    <dbReference type="NCBI Taxonomy" id="4829"/>
    <lineage>
        <taxon>Eukaryota</taxon>
        <taxon>Fungi</taxon>
        <taxon>Fungi incertae sedis</taxon>
        <taxon>Mucoromycota</taxon>
        <taxon>Mucoromycotina</taxon>
        <taxon>Mucoromycetes</taxon>
        <taxon>Mucorales</taxon>
        <taxon>Cunninghamellaceae</taxon>
        <taxon>Absidia</taxon>
    </lineage>
</organism>
<feature type="domain" description="C5a peptidase/Subtilisin-like protease SBT2-like Fn3-like" evidence="13">
    <location>
        <begin position="609"/>
        <end position="726"/>
    </location>
</feature>
<evidence type="ECO:0000256" key="1">
    <source>
        <dbReference type="ARBA" id="ARBA00011073"/>
    </source>
</evidence>
<evidence type="ECO:0000313" key="14">
    <source>
        <dbReference type="EMBL" id="SAM04891.1"/>
    </source>
</evidence>
<keyword evidence="7 9" id="KW-0720">Serine protease</keyword>
<keyword evidence="5 10" id="KW-0732">Signal</keyword>
<evidence type="ECO:0000256" key="9">
    <source>
        <dbReference type="PROSITE-ProRule" id="PRU01240"/>
    </source>
</evidence>
<dbReference type="GO" id="GO:0006508">
    <property type="term" value="P:proteolysis"/>
    <property type="evidence" value="ECO:0007669"/>
    <property type="project" value="UniProtKB-KW"/>
</dbReference>
<dbReference type="EMBL" id="LT554417">
    <property type="protein sequence ID" value="SAM04891.1"/>
    <property type="molecule type" value="Genomic_DNA"/>
</dbReference>
<dbReference type="Pfam" id="PF06280">
    <property type="entry name" value="fn3_5"/>
    <property type="match status" value="1"/>
</dbReference>
<evidence type="ECO:0000313" key="15">
    <source>
        <dbReference type="Proteomes" id="UP000078561"/>
    </source>
</evidence>
<dbReference type="SUPFAM" id="SSF52025">
    <property type="entry name" value="PA domain"/>
    <property type="match status" value="1"/>
</dbReference>
<dbReference type="STRING" id="4829.A0A163K2L8"/>
<feature type="active site" description="Charge relay system" evidence="8 9">
    <location>
        <position position="230"/>
    </location>
</feature>
<dbReference type="Proteomes" id="UP000078561">
    <property type="component" value="Unassembled WGS sequence"/>
</dbReference>
<dbReference type="PROSITE" id="PS00137">
    <property type="entry name" value="SUBTILASE_HIS"/>
    <property type="match status" value="1"/>
</dbReference>
<sequence length="896" mass="96789">MNGRCSFFRFSFISFLLLLYFCNAWGFITHQKFQSPSITENILDDRYIVQVGHASHVAPFVDTLTQSFAQHIQIKRRFTHSLFSGVSFTLNASSQYNQDLHALFNHNNVTAIYPCRLAFAPTLHSVDSKTAFTSMPINASDIISPHRLTQVDRVHKALNYTGKGVLIGIIDSGVDYYHPALGGGFGDGYKVRMGADLVGDEFNNVGTNPIIKPGPTPLDTCGPHSGSVGHGTHVAGIVAGKAENFTGVAPDATLGVWRIFGCSGGTSDDIIVQALLEAEKAGCDIINLSIGDMNGWSETVTSIVASNIAKRGIHVINSCGNNGLSGAFTIGSPSTGTDVVSVGSFDNEYNLVPHFRAVGTSDKTPYHTATGFDETFPPGDIVLGDNDDDDGCAVSALIKGNYALVKEGSCPLKTKVGNIAQAGAIGMVVYNDAKDYAYRPIIHNTAIPVLGVPRIHGHNLMHQLVSNKTASIKLRFLGPLPSLITSAKTVSIFSSVGATFELDLRPHLAGIGGSVYSLLPRSLGSWGFLSGSSMASPYVAGSVALYLNSLGNKTSVNPKVVLERLQNYAYKAPTQNGKDNLDSPLRQGAGLVQVYDAITQTVHVSPGYISFNDTSSTQYKTHTLHITNDGEEHVSYHLFNNVSLGILPYNLAKNGYAYSEPINYTIAPAKLRFSKKFIKLSPGKSIKIKVTVIPPDTDPKQHVMYGGYIQLKSGNHSGTLDLSVPYFGVSGKQKDLPVLDSSTPFILDGVDSTIIYGTNDTLVFNQSSINDQPAPQLAIRFLTGTRRVLYELVDIINRTVIGYVLPPSSYLPRNTLGIGTKVYIHPLQGVYYATTRAPSSPSSFDDDNDNDDDNDHALLIPPGTYRIRIRALHLFGNPNDSNDYELRETGNIQIVE</sequence>
<dbReference type="AlphaFoldDB" id="A0A163K2L8"/>
<dbReference type="InterPro" id="IPR010435">
    <property type="entry name" value="C5a/SBT2-like_Fn3"/>
</dbReference>
<evidence type="ECO:0000256" key="8">
    <source>
        <dbReference type="PIRSR" id="PIRSR615500-1"/>
    </source>
</evidence>
<dbReference type="PROSITE" id="PS51892">
    <property type="entry name" value="SUBTILASE"/>
    <property type="match status" value="1"/>
</dbReference>
<dbReference type="CDD" id="cd07489">
    <property type="entry name" value="Peptidases_S8_5"/>
    <property type="match status" value="1"/>
</dbReference>
<dbReference type="PANTHER" id="PTHR43806">
    <property type="entry name" value="PEPTIDASE S8"/>
    <property type="match status" value="1"/>
</dbReference>
<dbReference type="OMA" id="DCADFFA"/>
<feature type="domain" description="Peptidase S8/S53" evidence="11">
    <location>
        <begin position="162"/>
        <end position="569"/>
    </location>
</feature>
<keyword evidence="15" id="KW-1185">Reference proteome</keyword>
<keyword evidence="4 9" id="KW-0645">Protease</keyword>
<evidence type="ECO:0000256" key="6">
    <source>
        <dbReference type="ARBA" id="ARBA00022801"/>
    </source>
</evidence>
<dbReference type="InterPro" id="IPR013783">
    <property type="entry name" value="Ig-like_fold"/>
</dbReference>
<dbReference type="Gene3D" id="2.60.40.10">
    <property type="entry name" value="Immunoglobulins"/>
    <property type="match status" value="1"/>
</dbReference>
<dbReference type="Pfam" id="PF02225">
    <property type="entry name" value="PA"/>
    <property type="match status" value="1"/>
</dbReference>